<dbReference type="InterPro" id="IPR029063">
    <property type="entry name" value="SAM-dependent_MTases_sf"/>
</dbReference>
<evidence type="ECO:0000313" key="8">
    <source>
        <dbReference type="EMBL" id="AOZ68167.1"/>
    </source>
</evidence>
<feature type="binding site" evidence="6">
    <location>
        <position position="270"/>
    </location>
    <ligand>
        <name>S-adenosyl-L-methionine</name>
        <dbReference type="ChEBI" id="CHEBI:59789"/>
    </ligand>
</feature>
<organism evidence="8 9">
    <name type="scientific">Rhodobacter xanthinilyticus</name>
    <dbReference type="NCBI Taxonomy" id="1850250"/>
    <lineage>
        <taxon>Bacteria</taxon>
        <taxon>Pseudomonadati</taxon>
        <taxon>Pseudomonadota</taxon>
        <taxon>Alphaproteobacteria</taxon>
        <taxon>Rhodobacterales</taxon>
        <taxon>Rhodobacter group</taxon>
        <taxon>Rhodobacter</taxon>
    </lineage>
</organism>
<keyword evidence="9" id="KW-1185">Reference proteome</keyword>
<keyword evidence="4 6" id="KW-0949">S-adenosyl-L-methionine</keyword>
<dbReference type="Gene3D" id="3.40.50.150">
    <property type="entry name" value="Vaccinia Virus protein VP39"/>
    <property type="match status" value="1"/>
</dbReference>
<dbReference type="InterPro" id="IPR010280">
    <property type="entry name" value="U5_MeTrfase_fam"/>
</dbReference>
<evidence type="ECO:0000256" key="4">
    <source>
        <dbReference type="ARBA" id="ARBA00022691"/>
    </source>
</evidence>
<reference evidence="8 9" key="1">
    <citation type="submission" date="2016-10" db="EMBL/GenBank/DDBJ databases">
        <title>Rhodobacter sp. LPB0142, isolated from sea water.</title>
        <authorList>
            <person name="Kim E."/>
            <person name="Yi H."/>
        </authorList>
    </citation>
    <scope>NUCLEOTIDE SEQUENCE [LARGE SCALE GENOMIC DNA]</scope>
    <source>
        <strain evidence="8 9">LPB0142</strain>
    </source>
</reference>
<feature type="binding site" evidence="6">
    <location>
        <position position="243"/>
    </location>
    <ligand>
        <name>S-adenosyl-L-methionine</name>
        <dbReference type="ChEBI" id="CHEBI:59789"/>
    </ligand>
</feature>
<evidence type="ECO:0000256" key="6">
    <source>
        <dbReference type="PROSITE-ProRule" id="PRU01024"/>
    </source>
</evidence>
<sequence>MRLTIERLSLHADGVGQGPEGAIHAPMVLPGEVIEGEPEAGRIASPKIETPSAARVKPPCPHYRACGGCVLQHGSDDFVAGWKASVVETALAGRGIAAKVARVETSPLHSRRRATLSGRRTKKGVLVGFHARASETLVEVPGCLILRPELMEAIPAVEAATALGASRKGEVSFALTLSEAGVEIAARGGKPMDRALFEALSDLATRHDLARLSWEGETVAERRPARQAFGRARVTPPPGAFLQATDAGEAALVAFVRAATKGAARVADLFAGCGTFALALADEAEIHAVESSAPMLEALDRGWRTAQGLKRVTHEVRDLFRRPLLPDELARYDAIVIDPPRAGAEAQVQQICASKTRNLAYVSCNPVSFARDAAALTAAGFEIADLIVVDQFRWSSHIELAARFTRR</sequence>
<keyword evidence="1" id="KW-0479">Metal-binding</keyword>
<proteinExistence type="inferred from homology"/>
<dbReference type="STRING" id="1850250.LPB142_01645"/>
<feature type="binding site" evidence="6">
    <location>
        <position position="290"/>
    </location>
    <ligand>
        <name>S-adenosyl-L-methionine</name>
        <dbReference type="ChEBI" id="CHEBI:59789"/>
    </ligand>
</feature>
<dbReference type="PROSITE" id="PS01230">
    <property type="entry name" value="TRMA_1"/>
    <property type="match status" value="1"/>
</dbReference>
<dbReference type="RefSeq" id="WP_071165305.1">
    <property type="nucleotide sequence ID" value="NZ_CP017781.1"/>
</dbReference>
<dbReference type="Pfam" id="PF05958">
    <property type="entry name" value="tRNA_U5-meth_tr"/>
    <property type="match status" value="1"/>
</dbReference>
<protein>
    <submittedName>
        <fullName evidence="8">RNA methyltransferase</fullName>
    </submittedName>
</protein>
<dbReference type="PROSITE" id="PS51687">
    <property type="entry name" value="SAM_MT_RNA_M5U"/>
    <property type="match status" value="1"/>
</dbReference>
<keyword evidence="3 6" id="KW-0808">Transferase</keyword>
<dbReference type="GO" id="GO:0070041">
    <property type="term" value="F:rRNA (uridine-C5-)-methyltransferase activity"/>
    <property type="evidence" value="ECO:0007669"/>
    <property type="project" value="TreeGrafter"/>
</dbReference>
<evidence type="ECO:0000256" key="7">
    <source>
        <dbReference type="PROSITE-ProRule" id="PRU10015"/>
    </source>
</evidence>
<dbReference type="CDD" id="cd02440">
    <property type="entry name" value="AdoMet_MTases"/>
    <property type="match status" value="1"/>
</dbReference>
<dbReference type="SUPFAM" id="SSF53335">
    <property type="entry name" value="S-adenosyl-L-methionine-dependent methyltransferases"/>
    <property type="match status" value="1"/>
</dbReference>
<dbReference type="GO" id="GO:0070475">
    <property type="term" value="P:rRNA base methylation"/>
    <property type="evidence" value="ECO:0007669"/>
    <property type="project" value="TreeGrafter"/>
</dbReference>
<keyword evidence="1" id="KW-0004">4Fe-4S</keyword>
<dbReference type="PANTHER" id="PTHR11061:SF49">
    <property type="entry name" value="23S RRNA (URACIL(1939)-C(5))-METHYLTRANSFERASE RLMD"/>
    <property type="match status" value="1"/>
</dbReference>
<keyword evidence="1" id="KW-0408">Iron</keyword>
<dbReference type="KEGG" id="rhp:LPB142_01645"/>
<keyword evidence="2 6" id="KW-0489">Methyltransferase</keyword>
<evidence type="ECO:0000256" key="1">
    <source>
        <dbReference type="ARBA" id="ARBA00022485"/>
    </source>
</evidence>
<dbReference type="InterPro" id="IPR012340">
    <property type="entry name" value="NA-bd_OB-fold"/>
</dbReference>
<feature type="active site" evidence="7">
    <location>
        <position position="364"/>
    </location>
</feature>
<dbReference type="Gene3D" id="2.40.50.140">
    <property type="entry name" value="Nucleic acid-binding proteins"/>
    <property type="match status" value="1"/>
</dbReference>
<evidence type="ECO:0000313" key="9">
    <source>
        <dbReference type="Proteomes" id="UP000176562"/>
    </source>
</evidence>
<evidence type="ECO:0000256" key="2">
    <source>
        <dbReference type="ARBA" id="ARBA00022603"/>
    </source>
</evidence>
<accession>A0A1D9M8K3</accession>
<dbReference type="Proteomes" id="UP000176562">
    <property type="component" value="Chromosome"/>
</dbReference>
<dbReference type="EMBL" id="CP017781">
    <property type="protein sequence ID" value="AOZ68167.1"/>
    <property type="molecule type" value="Genomic_DNA"/>
</dbReference>
<feature type="binding site" evidence="6">
    <location>
        <position position="338"/>
    </location>
    <ligand>
        <name>S-adenosyl-L-methionine</name>
        <dbReference type="ChEBI" id="CHEBI:59789"/>
    </ligand>
</feature>
<evidence type="ECO:0000256" key="3">
    <source>
        <dbReference type="ARBA" id="ARBA00022679"/>
    </source>
</evidence>
<dbReference type="AlphaFoldDB" id="A0A1D9M8K3"/>
<dbReference type="Gene3D" id="2.40.50.1070">
    <property type="match status" value="1"/>
</dbReference>
<comment type="similarity">
    <text evidence="6">Belongs to the class I-like SAM-binding methyltransferase superfamily. RNA M5U methyltransferase family.</text>
</comment>
<dbReference type="GO" id="GO:0051539">
    <property type="term" value="F:4 iron, 4 sulfur cluster binding"/>
    <property type="evidence" value="ECO:0007669"/>
    <property type="project" value="UniProtKB-KW"/>
</dbReference>
<name>A0A1D9M8K3_9RHOB</name>
<evidence type="ECO:0000256" key="5">
    <source>
        <dbReference type="ARBA" id="ARBA00023014"/>
    </source>
</evidence>
<dbReference type="PANTHER" id="PTHR11061">
    <property type="entry name" value="RNA M5U METHYLTRANSFERASE"/>
    <property type="match status" value="1"/>
</dbReference>
<feature type="active site" description="Nucleophile" evidence="6">
    <location>
        <position position="364"/>
    </location>
</feature>
<gene>
    <name evidence="8" type="ORF">LPB142_01645</name>
</gene>
<keyword evidence="5" id="KW-0411">Iron-sulfur</keyword>
<dbReference type="InterPro" id="IPR030390">
    <property type="entry name" value="MeTrfase_TrmA_AS"/>
</dbReference>